<dbReference type="InterPro" id="IPR051626">
    <property type="entry name" value="Oxidoreductase_gamma_subunit"/>
</dbReference>
<dbReference type="Pfam" id="PF01558">
    <property type="entry name" value="POR"/>
    <property type="match status" value="1"/>
</dbReference>
<organism evidence="3">
    <name type="scientific">uncultured Acetothermia bacterium</name>
    <dbReference type="NCBI Taxonomy" id="236499"/>
    <lineage>
        <taxon>Bacteria</taxon>
        <taxon>Candidatus Bipolaricaulota</taxon>
        <taxon>environmental samples</taxon>
    </lineage>
</organism>
<name>H5SNL9_9BACT</name>
<evidence type="ECO:0000259" key="2">
    <source>
        <dbReference type="Pfam" id="PF01558"/>
    </source>
</evidence>
<dbReference type="AlphaFoldDB" id="H5SNL9"/>
<dbReference type="GO" id="GO:0016625">
    <property type="term" value="F:oxidoreductase activity, acting on the aldehyde or oxo group of donors, iron-sulfur protein as acceptor"/>
    <property type="evidence" value="ECO:0007669"/>
    <property type="project" value="InterPro"/>
</dbReference>
<sequence>MIEIRWHGRGGQGAKTVSQLLAGAALRRGRYVQAFPEYGPERSGAPVRAFTRLDTKEIRVHCSVYEPDIVVVLDPTLLHAKEARVTEGLKRHGILLVNTTQSAEEIRRQTGFAGRIVTLSADALARSVGARFANVVMLGALARLLGDIPLEDLEHEFAQVFGEKALATNIAALRAGFSAIDASTARSEAL</sequence>
<dbReference type="Gene3D" id="3.40.920.10">
    <property type="entry name" value="Pyruvate-ferredoxin oxidoreductase, PFOR, domain III"/>
    <property type="match status" value="1"/>
</dbReference>
<dbReference type="InterPro" id="IPR019752">
    <property type="entry name" value="Pyrv/ketoisovalerate_OxRed_cat"/>
</dbReference>
<feature type="domain" description="Pyruvate/ketoisovalerate oxidoreductase catalytic" evidence="2">
    <location>
        <begin position="10"/>
        <end position="177"/>
    </location>
</feature>
<evidence type="ECO:0000256" key="1">
    <source>
        <dbReference type="ARBA" id="ARBA00023002"/>
    </source>
</evidence>
<dbReference type="EMBL" id="AP011783">
    <property type="protein sequence ID" value="BAL57755.1"/>
    <property type="molecule type" value="Genomic_DNA"/>
</dbReference>
<protein>
    <submittedName>
        <fullName evidence="3">Pyruvate ferredoxin oxidoreductase, gamma subunit</fullName>
    </submittedName>
</protein>
<accession>H5SNL9</accession>
<evidence type="ECO:0000313" key="3">
    <source>
        <dbReference type="EMBL" id="BAL57755.1"/>
    </source>
</evidence>
<dbReference type="InterPro" id="IPR011894">
    <property type="entry name" value="PorC_KorC"/>
</dbReference>
<dbReference type="SUPFAM" id="SSF53323">
    <property type="entry name" value="Pyruvate-ferredoxin oxidoreductase, PFOR, domain III"/>
    <property type="match status" value="1"/>
</dbReference>
<proteinExistence type="predicted"/>
<dbReference type="PANTHER" id="PTHR43366">
    <property type="entry name" value="PYRUVATE SYNTHASE SUBUNIT PORC"/>
    <property type="match status" value="1"/>
</dbReference>
<dbReference type="NCBIfam" id="TIGR02175">
    <property type="entry name" value="PorC_KorC"/>
    <property type="match status" value="1"/>
</dbReference>
<dbReference type="PANTHER" id="PTHR43366:SF1">
    <property type="entry name" value="PYRUVATE SYNTHASE SUBUNIT PORC"/>
    <property type="match status" value="1"/>
</dbReference>
<reference evidence="3" key="1">
    <citation type="journal article" date="2005" name="Environ. Microbiol.">
        <title>Genetic and functional properties of uncultivated thermophilic crenarchaeotes from a subsurface gold mine as revealed by analysis of genome fragments.</title>
        <authorList>
            <person name="Nunoura T."/>
            <person name="Hirayama H."/>
            <person name="Takami H."/>
            <person name="Oida H."/>
            <person name="Nishi S."/>
            <person name="Shimamura S."/>
            <person name="Suzuki Y."/>
            <person name="Inagaki F."/>
            <person name="Takai K."/>
            <person name="Nealson K.H."/>
            <person name="Horikoshi K."/>
        </authorList>
    </citation>
    <scope>NUCLEOTIDE SEQUENCE</scope>
</reference>
<gene>
    <name evidence="3" type="ORF">HGMM_F52D02C34</name>
</gene>
<keyword evidence="3" id="KW-0670">Pyruvate</keyword>
<keyword evidence="1" id="KW-0560">Oxidoreductase</keyword>
<dbReference type="InterPro" id="IPR002869">
    <property type="entry name" value="Pyrv_flavodox_OxRed_cen"/>
</dbReference>
<reference evidence="3" key="2">
    <citation type="journal article" date="2012" name="PLoS ONE">
        <title>A Deeply Branching Thermophilic Bacterium with an Ancient Acetyl-CoA Pathway Dominates a Subsurface Ecosystem.</title>
        <authorList>
            <person name="Takami H."/>
            <person name="Noguchi H."/>
            <person name="Takaki Y."/>
            <person name="Uchiyama I."/>
            <person name="Toyoda A."/>
            <person name="Nishi S."/>
            <person name="Chee G.-J."/>
            <person name="Arai W."/>
            <person name="Nunoura T."/>
            <person name="Itoh T."/>
            <person name="Hattori M."/>
            <person name="Takai K."/>
        </authorList>
    </citation>
    <scope>NUCLEOTIDE SEQUENCE</scope>
</reference>